<dbReference type="Gene3D" id="3.40.50.300">
    <property type="entry name" value="P-loop containing nucleotide triphosphate hydrolases"/>
    <property type="match status" value="1"/>
</dbReference>
<evidence type="ECO:0000313" key="6">
    <source>
        <dbReference type="Proteomes" id="UP000324897"/>
    </source>
</evidence>
<sequence>MADASAAVSVVLSKLGTLHQEQYKLSRRVRRDATAVMDELRETQELVATASEAEAEGELYKASHPVRSDAEFLVRRALDILEDLEPRTAPGYCSSTLRELCYDAEAIVDATFLPYVEPPASGRRRRLRLFRGATDWLAMASLRLLVSMVCGQLKRQATDQKSKRAGKFAGSFMDCDGRHRPPASSTSTLVGVDRQQDEVAKLLLHGERNKAESVSRQFTVITITGHPGMGKTTLADEVYRTVATFFDCRAWVPVSPSRGWKNILIDILRQVCDDAHAAEGMGELDLVKKIGESLQHKRYLIVLDDASLLRAWDVIASVLPRNSLGSKIIITAHDSAEFEGRSPWDGHTYRIRSLMSFHDSESARILFHRRIFGSTISCPPDLVDIADKILFACSGVPLAITLVSGVLANKQCTRKIWDDVYNYVAAPTRDDTDRGTRNIVLLAYHSLPHYLKTCLLSKLVRDNFVTLLDKGKPAVSKPTHKEVHRLSITSEDHGIPESMATSNIRSLFVFGGVMTKHSFKKLVSLRVLDLEGCNDLKNHHIVEIVGLKHLWYLSIKDTSISELPDQIGQLQQLTTLDLRGTEVQAIPTSIVQLRSLTHLLCDKMRFSEWIGKMTTISCLSQFDIFQSEVGAVEELGNMSELRELKLQSLCIDGSDSSVDILDHLHHPLEQLQRIQLSQSCYLSSIPEWFSSLLRLAYVCTSVKEIKNEDLQLLSQLASLRHLYLSSKVLPTEKLVISSEGFPVLKTFQLDSARADLTFEPQALQKLEELLLSVH</sequence>
<dbReference type="PANTHER" id="PTHR23155">
    <property type="entry name" value="DISEASE RESISTANCE PROTEIN RP"/>
    <property type="match status" value="1"/>
</dbReference>
<dbReference type="Gramene" id="TVU24170">
    <property type="protein sequence ID" value="TVU24170"/>
    <property type="gene ID" value="EJB05_26572"/>
</dbReference>
<feature type="domain" description="Disease resistance R13L4/SHOC-2-like LRR" evidence="4">
    <location>
        <begin position="504"/>
        <end position="647"/>
    </location>
</feature>
<organism evidence="5 6">
    <name type="scientific">Eragrostis curvula</name>
    <name type="common">weeping love grass</name>
    <dbReference type="NCBI Taxonomy" id="38414"/>
    <lineage>
        <taxon>Eukaryota</taxon>
        <taxon>Viridiplantae</taxon>
        <taxon>Streptophyta</taxon>
        <taxon>Embryophyta</taxon>
        <taxon>Tracheophyta</taxon>
        <taxon>Spermatophyta</taxon>
        <taxon>Magnoliopsida</taxon>
        <taxon>Liliopsida</taxon>
        <taxon>Poales</taxon>
        <taxon>Poaceae</taxon>
        <taxon>PACMAD clade</taxon>
        <taxon>Chloridoideae</taxon>
        <taxon>Eragrostideae</taxon>
        <taxon>Eragrostidinae</taxon>
        <taxon>Eragrostis</taxon>
    </lineage>
</organism>
<keyword evidence="6" id="KW-1185">Reference proteome</keyword>
<name>A0A5J9ULX2_9POAL</name>
<dbReference type="InterPro" id="IPR042197">
    <property type="entry name" value="Apaf_helical"/>
</dbReference>
<dbReference type="InterPro" id="IPR027417">
    <property type="entry name" value="P-loop_NTPase"/>
</dbReference>
<dbReference type="PRINTS" id="PR00364">
    <property type="entry name" value="DISEASERSIST"/>
</dbReference>
<dbReference type="InterPro" id="IPR044974">
    <property type="entry name" value="Disease_R_plants"/>
</dbReference>
<evidence type="ECO:0000256" key="1">
    <source>
        <dbReference type="ARBA" id="ARBA00022737"/>
    </source>
</evidence>
<feature type="domain" description="NB-ARC" evidence="3">
    <location>
        <begin position="216"/>
        <end position="334"/>
    </location>
</feature>
<dbReference type="SUPFAM" id="SSF52047">
    <property type="entry name" value="RNI-like"/>
    <property type="match status" value="1"/>
</dbReference>
<dbReference type="InterPro" id="IPR055414">
    <property type="entry name" value="LRR_R13L4/SHOC2-like"/>
</dbReference>
<dbReference type="SUPFAM" id="SSF52540">
    <property type="entry name" value="P-loop containing nucleoside triphosphate hydrolases"/>
    <property type="match status" value="1"/>
</dbReference>
<dbReference type="EMBL" id="RWGY01000013">
    <property type="protein sequence ID" value="TVU24170.1"/>
    <property type="molecule type" value="Genomic_DNA"/>
</dbReference>
<keyword evidence="1" id="KW-0677">Repeat</keyword>
<gene>
    <name evidence="5" type="ORF">EJB05_26572</name>
</gene>
<dbReference type="AlphaFoldDB" id="A0A5J9ULX2"/>
<evidence type="ECO:0000313" key="5">
    <source>
        <dbReference type="EMBL" id="TVU24170.1"/>
    </source>
</evidence>
<feature type="non-terminal residue" evidence="5">
    <location>
        <position position="774"/>
    </location>
</feature>
<comment type="caution">
    <text evidence="5">The sequence shown here is derived from an EMBL/GenBank/DDBJ whole genome shotgun (WGS) entry which is preliminary data.</text>
</comment>
<protein>
    <submittedName>
        <fullName evidence="5">Uncharacterized protein</fullName>
    </submittedName>
</protein>
<accession>A0A5J9ULX2</accession>
<reference evidence="5 6" key="1">
    <citation type="journal article" date="2019" name="Sci. Rep.">
        <title>A high-quality genome of Eragrostis curvula grass provides insights into Poaceae evolution and supports new strategies to enhance forage quality.</title>
        <authorList>
            <person name="Carballo J."/>
            <person name="Santos B.A.C.M."/>
            <person name="Zappacosta D."/>
            <person name="Garbus I."/>
            <person name="Selva J.P."/>
            <person name="Gallo C.A."/>
            <person name="Diaz A."/>
            <person name="Albertini E."/>
            <person name="Caccamo M."/>
            <person name="Echenique V."/>
        </authorList>
    </citation>
    <scope>NUCLEOTIDE SEQUENCE [LARGE SCALE GENOMIC DNA]</scope>
    <source>
        <strain evidence="6">cv. Victoria</strain>
        <tissue evidence="5">Leaf</tissue>
    </source>
</reference>
<evidence type="ECO:0000259" key="3">
    <source>
        <dbReference type="Pfam" id="PF00931"/>
    </source>
</evidence>
<dbReference type="Gene3D" id="1.10.8.430">
    <property type="entry name" value="Helical domain of apoptotic protease-activating factors"/>
    <property type="match status" value="1"/>
</dbReference>
<dbReference type="OrthoDB" id="1935686at2759"/>
<feature type="non-terminal residue" evidence="5">
    <location>
        <position position="1"/>
    </location>
</feature>
<dbReference type="InterPro" id="IPR032675">
    <property type="entry name" value="LRR_dom_sf"/>
</dbReference>
<proteinExistence type="predicted"/>
<dbReference type="Proteomes" id="UP000324897">
    <property type="component" value="Chromosome 2"/>
</dbReference>
<keyword evidence="2" id="KW-0611">Plant defense</keyword>
<dbReference type="Gene3D" id="3.80.10.10">
    <property type="entry name" value="Ribonuclease Inhibitor"/>
    <property type="match status" value="1"/>
</dbReference>
<dbReference type="InterPro" id="IPR002182">
    <property type="entry name" value="NB-ARC"/>
</dbReference>
<dbReference type="Pfam" id="PF00931">
    <property type="entry name" value="NB-ARC"/>
    <property type="match status" value="1"/>
</dbReference>
<dbReference type="GO" id="GO:0098542">
    <property type="term" value="P:defense response to other organism"/>
    <property type="evidence" value="ECO:0007669"/>
    <property type="project" value="TreeGrafter"/>
</dbReference>
<dbReference type="GO" id="GO:0043531">
    <property type="term" value="F:ADP binding"/>
    <property type="evidence" value="ECO:0007669"/>
    <property type="project" value="InterPro"/>
</dbReference>
<dbReference type="Pfam" id="PF23598">
    <property type="entry name" value="LRR_14"/>
    <property type="match status" value="1"/>
</dbReference>
<evidence type="ECO:0000256" key="2">
    <source>
        <dbReference type="ARBA" id="ARBA00022821"/>
    </source>
</evidence>
<dbReference type="PANTHER" id="PTHR23155:SF1205">
    <property type="entry name" value="DISEASE RESISTANCE PROTEIN RPM1"/>
    <property type="match status" value="1"/>
</dbReference>
<dbReference type="Gene3D" id="1.20.5.4130">
    <property type="match status" value="1"/>
</dbReference>
<evidence type="ECO:0000259" key="4">
    <source>
        <dbReference type="Pfam" id="PF23598"/>
    </source>
</evidence>